<accession>A0A139AMZ0</accession>
<dbReference type="Pfam" id="PF00232">
    <property type="entry name" value="Glyco_hydro_1"/>
    <property type="match status" value="1"/>
</dbReference>
<evidence type="ECO:0000256" key="5">
    <source>
        <dbReference type="SAM" id="MobiDB-lite"/>
    </source>
</evidence>
<protein>
    <submittedName>
        <fullName evidence="7">Glycoside hydrolase family 1 protein</fullName>
    </submittedName>
</protein>
<dbReference type="OrthoDB" id="65569at2759"/>
<feature type="transmembrane region" description="Helical" evidence="6">
    <location>
        <begin position="12"/>
        <end position="31"/>
    </location>
</feature>
<dbReference type="InterPro" id="IPR033132">
    <property type="entry name" value="GH_1_N_CS"/>
</dbReference>
<reference evidence="7 8" key="1">
    <citation type="journal article" date="2015" name="Genome Biol. Evol.">
        <title>Phylogenomic analyses indicate that early fungi evolved digesting cell walls of algal ancestors of land plants.</title>
        <authorList>
            <person name="Chang Y."/>
            <person name="Wang S."/>
            <person name="Sekimoto S."/>
            <person name="Aerts A.L."/>
            <person name="Choi C."/>
            <person name="Clum A."/>
            <person name="LaButti K.M."/>
            <person name="Lindquist E.A."/>
            <person name="Yee Ngan C."/>
            <person name="Ohm R.A."/>
            <person name="Salamov A.A."/>
            <person name="Grigoriev I.V."/>
            <person name="Spatafora J.W."/>
            <person name="Berbee M.L."/>
        </authorList>
    </citation>
    <scope>NUCLEOTIDE SEQUENCE [LARGE SCALE GENOMIC DNA]</scope>
    <source>
        <strain evidence="7 8">JEL478</strain>
    </source>
</reference>
<evidence type="ECO:0000313" key="8">
    <source>
        <dbReference type="Proteomes" id="UP000070544"/>
    </source>
</evidence>
<sequence length="529" mass="61174">MHWLLESFGYLAPAAPALIVLWALARIYIYFYEKERYWGWDHAVVDAHKRAHKKINTDNLKFPKDFLWGVATAAHQVEGGCTNNNWSRFESFTKPDGKPAVHNRDTAARACEHWERYPEDIQLMSNIGLNSYRFSVEWSKVVPRRGVVDKAALDHYKDVLDKLDQKGIVPMVTLHHFTNPIWFEDLGGWEKLENVDDFLFFVKTVFAEFGPRVKYWCTFNEPEGYAACGWILGVHPPGKRTAHTLVGVVMTHILDAHVRSYKLMKSMPGGANTEIGWCKSYFQYEPNNPLNPVEVIASWRTEWLMNGSLLEFFRSGNYNLHVLPFNIPFLQLANYYNPDGPRSFDFVGLNYYSHNVSGFGHPWEWHQDGIISLINKDGLMTDMHYSVYPEGFYHAIKDMASLKKPVVVTENGIADANDTRRHLFLRRYLYAMSKAISEGIDVRGYFHWTLMDNFEWAEGYDSRFGLFETNFETQERTMRDSCKYYMKVIQLWKEGKYRLEGPVGADKAHALESNGNGHAAETNGKLHSN</sequence>
<gene>
    <name evidence="7" type="ORF">M427DRAFT_30081</name>
</gene>
<keyword evidence="6" id="KW-0472">Membrane</keyword>
<keyword evidence="3" id="KW-0326">Glycosidase</keyword>
<dbReference type="STRING" id="1344416.A0A139AMZ0"/>
<comment type="similarity">
    <text evidence="1 4">Belongs to the glycosyl hydrolase 1 family.</text>
</comment>
<proteinExistence type="inferred from homology"/>
<dbReference type="GO" id="GO:0008422">
    <property type="term" value="F:beta-glucosidase activity"/>
    <property type="evidence" value="ECO:0007669"/>
    <property type="project" value="TreeGrafter"/>
</dbReference>
<dbReference type="PROSITE" id="PS00653">
    <property type="entry name" value="GLYCOSYL_HYDROL_F1_2"/>
    <property type="match status" value="1"/>
</dbReference>
<dbReference type="SUPFAM" id="SSF51445">
    <property type="entry name" value="(Trans)glycosidases"/>
    <property type="match status" value="1"/>
</dbReference>
<dbReference type="PANTHER" id="PTHR10353:SF209">
    <property type="entry name" value="GALACTOLIPID GALACTOSYLTRANSFERASE SFR2, CHLOROPLASTIC"/>
    <property type="match status" value="1"/>
</dbReference>
<evidence type="ECO:0000256" key="6">
    <source>
        <dbReference type="SAM" id="Phobius"/>
    </source>
</evidence>
<evidence type="ECO:0000256" key="4">
    <source>
        <dbReference type="RuleBase" id="RU003690"/>
    </source>
</evidence>
<dbReference type="Proteomes" id="UP000070544">
    <property type="component" value="Unassembled WGS sequence"/>
</dbReference>
<feature type="region of interest" description="Disordered" evidence="5">
    <location>
        <begin position="508"/>
        <end position="529"/>
    </location>
</feature>
<evidence type="ECO:0000256" key="2">
    <source>
        <dbReference type="ARBA" id="ARBA00022801"/>
    </source>
</evidence>
<keyword evidence="2 7" id="KW-0378">Hydrolase</keyword>
<dbReference type="EMBL" id="KQ965744">
    <property type="protein sequence ID" value="KXS17974.1"/>
    <property type="molecule type" value="Genomic_DNA"/>
</dbReference>
<evidence type="ECO:0000256" key="1">
    <source>
        <dbReference type="ARBA" id="ARBA00010838"/>
    </source>
</evidence>
<dbReference type="AlphaFoldDB" id="A0A139AMZ0"/>
<keyword evidence="6" id="KW-0812">Transmembrane</keyword>
<keyword evidence="6" id="KW-1133">Transmembrane helix</keyword>
<name>A0A139AMZ0_GONPJ</name>
<dbReference type="OMA" id="YGGWGSR"/>
<keyword evidence="8" id="KW-1185">Reference proteome</keyword>
<dbReference type="InterPro" id="IPR017853">
    <property type="entry name" value="GH"/>
</dbReference>
<dbReference type="InterPro" id="IPR001360">
    <property type="entry name" value="Glyco_hydro_1"/>
</dbReference>
<organism evidence="7 8">
    <name type="scientific">Gonapodya prolifera (strain JEL478)</name>
    <name type="common">Monoblepharis prolifera</name>
    <dbReference type="NCBI Taxonomy" id="1344416"/>
    <lineage>
        <taxon>Eukaryota</taxon>
        <taxon>Fungi</taxon>
        <taxon>Fungi incertae sedis</taxon>
        <taxon>Chytridiomycota</taxon>
        <taxon>Chytridiomycota incertae sedis</taxon>
        <taxon>Monoblepharidomycetes</taxon>
        <taxon>Monoblepharidales</taxon>
        <taxon>Gonapodyaceae</taxon>
        <taxon>Gonapodya</taxon>
    </lineage>
</organism>
<dbReference type="Gene3D" id="3.20.20.80">
    <property type="entry name" value="Glycosidases"/>
    <property type="match status" value="1"/>
</dbReference>
<dbReference type="PRINTS" id="PR00131">
    <property type="entry name" value="GLHYDRLASE1"/>
</dbReference>
<dbReference type="GO" id="GO:0005975">
    <property type="term" value="P:carbohydrate metabolic process"/>
    <property type="evidence" value="ECO:0007669"/>
    <property type="project" value="InterPro"/>
</dbReference>
<evidence type="ECO:0000313" key="7">
    <source>
        <dbReference type="EMBL" id="KXS17974.1"/>
    </source>
</evidence>
<evidence type="ECO:0000256" key="3">
    <source>
        <dbReference type="ARBA" id="ARBA00023295"/>
    </source>
</evidence>
<dbReference type="PANTHER" id="PTHR10353">
    <property type="entry name" value="GLYCOSYL HYDROLASE"/>
    <property type="match status" value="1"/>
</dbReference>